<reference evidence="1 2" key="1">
    <citation type="submission" date="2020-02" db="EMBL/GenBank/DDBJ databases">
        <authorList>
            <person name="Ferguson B K."/>
        </authorList>
    </citation>
    <scope>NUCLEOTIDE SEQUENCE [LARGE SCALE GENOMIC DNA]</scope>
</reference>
<organism evidence="1 2">
    <name type="scientific">Trichogramma brassicae</name>
    <dbReference type="NCBI Taxonomy" id="86971"/>
    <lineage>
        <taxon>Eukaryota</taxon>
        <taxon>Metazoa</taxon>
        <taxon>Ecdysozoa</taxon>
        <taxon>Arthropoda</taxon>
        <taxon>Hexapoda</taxon>
        <taxon>Insecta</taxon>
        <taxon>Pterygota</taxon>
        <taxon>Neoptera</taxon>
        <taxon>Endopterygota</taxon>
        <taxon>Hymenoptera</taxon>
        <taxon>Apocrita</taxon>
        <taxon>Proctotrupomorpha</taxon>
        <taxon>Chalcidoidea</taxon>
        <taxon>Trichogrammatidae</taxon>
        <taxon>Trichogramma</taxon>
    </lineage>
</organism>
<sequence>MFYCPHYWTTTILGPYHRLFNVYERLEPLLLFTSADFAASITKTKISYFTLVAEVEGHKRRLCLAYSEHQVCRSTRRDFLRGSRNWFRFFVHPVGLLVCTTYEYRPGDDFLSLSLLLRGKSSCFRYFVHPGEIHGAPRMNIDPGRTTSPKEVLVFVSDVAVQVDDVVTLVNLLGRQLHRRVHS</sequence>
<name>A0A6H5I4P8_9HYME</name>
<evidence type="ECO:0000313" key="2">
    <source>
        <dbReference type="Proteomes" id="UP000479190"/>
    </source>
</evidence>
<dbReference type="EMBL" id="CADCXV010000671">
    <property type="protein sequence ID" value="CAB0032232.1"/>
    <property type="molecule type" value="Genomic_DNA"/>
</dbReference>
<gene>
    <name evidence="1" type="ORF">TBRA_LOCUS4176</name>
</gene>
<proteinExistence type="predicted"/>
<keyword evidence="2" id="KW-1185">Reference proteome</keyword>
<accession>A0A6H5I4P8</accession>
<dbReference type="AlphaFoldDB" id="A0A6H5I4P8"/>
<dbReference type="Proteomes" id="UP000479190">
    <property type="component" value="Unassembled WGS sequence"/>
</dbReference>
<protein>
    <submittedName>
        <fullName evidence="1">Uncharacterized protein</fullName>
    </submittedName>
</protein>
<evidence type="ECO:0000313" key="1">
    <source>
        <dbReference type="EMBL" id="CAB0032232.1"/>
    </source>
</evidence>